<evidence type="ECO:0000256" key="7">
    <source>
        <dbReference type="ARBA" id="ARBA00022927"/>
    </source>
</evidence>
<protein>
    <recommendedName>
        <fullName evidence="12">T2SS protein K first SAM-like domain-containing protein</fullName>
    </recommendedName>
</protein>
<evidence type="ECO:0000256" key="9">
    <source>
        <dbReference type="ARBA" id="ARBA00023136"/>
    </source>
</evidence>
<dbReference type="PANTHER" id="PTHR38831">
    <property type="entry name" value="TYPE II SECRETION SYSTEM PROTEIN K"/>
    <property type="match status" value="1"/>
</dbReference>
<dbReference type="Pfam" id="PF12836">
    <property type="entry name" value="HHH_3"/>
    <property type="match status" value="1"/>
</dbReference>
<evidence type="ECO:0000313" key="14">
    <source>
        <dbReference type="Proteomes" id="UP000242219"/>
    </source>
</evidence>
<evidence type="ECO:0000256" key="10">
    <source>
        <dbReference type="SAM" id="MobiDB-lite"/>
    </source>
</evidence>
<accession>A0A1V6LY26</accession>
<keyword evidence="3" id="KW-0813">Transport</keyword>
<evidence type="ECO:0000256" key="4">
    <source>
        <dbReference type="ARBA" id="ARBA00022475"/>
    </source>
</evidence>
<dbReference type="SUPFAM" id="SSF47781">
    <property type="entry name" value="RuvA domain 2-like"/>
    <property type="match status" value="1"/>
</dbReference>
<evidence type="ECO:0000256" key="1">
    <source>
        <dbReference type="ARBA" id="ARBA00004533"/>
    </source>
</evidence>
<comment type="subcellular location">
    <subcellularLocation>
        <location evidence="1">Cell inner membrane</location>
    </subcellularLocation>
</comment>
<dbReference type="EMBL" id="MJUW02000108">
    <property type="protein sequence ID" value="OQD45045.1"/>
    <property type="molecule type" value="Genomic_DNA"/>
</dbReference>
<dbReference type="AlphaFoldDB" id="A0A1V6LY26"/>
<dbReference type="SUPFAM" id="SSF158544">
    <property type="entry name" value="GspK insert domain-like"/>
    <property type="match status" value="1"/>
</dbReference>
<evidence type="ECO:0000259" key="12">
    <source>
        <dbReference type="Pfam" id="PF21687"/>
    </source>
</evidence>
<feature type="region of interest" description="Disordered" evidence="10">
    <location>
        <begin position="92"/>
        <end position="124"/>
    </location>
</feature>
<dbReference type="GO" id="GO:0005886">
    <property type="term" value="C:plasma membrane"/>
    <property type="evidence" value="ECO:0007669"/>
    <property type="project" value="UniProtKB-SubCell"/>
</dbReference>
<evidence type="ECO:0000313" key="13">
    <source>
        <dbReference type="EMBL" id="OQD45045.1"/>
    </source>
</evidence>
<keyword evidence="8 11" id="KW-1133">Transmembrane helix</keyword>
<evidence type="ECO:0000256" key="3">
    <source>
        <dbReference type="ARBA" id="ARBA00022448"/>
    </source>
</evidence>
<comment type="caution">
    <text evidence="13">The sequence shown here is derived from an EMBL/GenBank/DDBJ whole genome shotgun (WGS) entry which is preliminary data.</text>
</comment>
<proteinExistence type="inferred from homology"/>
<feature type="compositionally biased region" description="Basic and acidic residues" evidence="10">
    <location>
        <begin position="92"/>
        <end position="118"/>
    </location>
</feature>
<reference evidence="13 14" key="1">
    <citation type="journal article" date="2016" name="Genome Announc.">
        <title>Draft Genome Sequence of the Anaerobic Ammonium-Oxidizing Bacterium 'Candidatus Brocadia sp. 40'.</title>
        <authorList>
            <person name="Ali M."/>
            <person name="Haroon M.F."/>
            <person name="Narita Y."/>
            <person name="Zhang L."/>
            <person name="Rangel Shaw D."/>
            <person name="Okabe S."/>
            <person name="Saikaly P.E."/>
        </authorList>
    </citation>
    <scope>NUCLEOTIDE SEQUENCE [LARGE SCALE GENOMIC DNA]</scope>
    <source>
        <strain evidence="13 14">40</strain>
    </source>
</reference>
<keyword evidence="9 11" id="KW-0472">Membrane</keyword>
<evidence type="ECO:0000256" key="6">
    <source>
        <dbReference type="ARBA" id="ARBA00022692"/>
    </source>
</evidence>
<keyword evidence="5" id="KW-0997">Cell inner membrane</keyword>
<dbReference type="Proteomes" id="UP000242219">
    <property type="component" value="Unassembled WGS sequence"/>
</dbReference>
<dbReference type="PIRSF" id="PIRSF002786">
    <property type="entry name" value="XcpX"/>
    <property type="match status" value="1"/>
</dbReference>
<dbReference type="InterPro" id="IPR038072">
    <property type="entry name" value="GspK_central_sf"/>
</dbReference>
<dbReference type="InterPro" id="IPR049031">
    <property type="entry name" value="T2SSK_SAM-like_1st"/>
</dbReference>
<comment type="similarity">
    <text evidence="2">Belongs to the GSP K family.</text>
</comment>
<dbReference type="InterPro" id="IPR005628">
    <property type="entry name" value="GspK"/>
</dbReference>
<organism evidence="13 14">
    <name type="scientific">Candidatus Brocadia sapporoensis</name>
    <dbReference type="NCBI Taxonomy" id="392547"/>
    <lineage>
        <taxon>Bacteria</taxon>
        <taxon>Pseudomonadati</taxon>
        <taxon>Planctomycetota</taxon>
        <taxon>Candidatus Brocadiia</taxon>
        <taxon>Candidatus Brocadiales</taxon>
        <taxon>Candidatus Brocadiaceae</taxon>
        <taxon>Candidatus Brocadia</taxon>
    </lineage>
</organism>
<evidence type="ECO:0000256" key="11">
    <source>
        <dbReference type="SAM" id="Phobius"/>
    </source>
</evidence>
<feature type="transmembrane region" description="Helical" evidence="11">
    <location>
        <begin position="32"/>
        <end position="52"/>
    </location>
</feature>
<dbReference type="InterPro" id="IPR010994">
    <property type="entry name" value="RuvA_2-like"/>
</dbReference>
<feature type="domain" description="T2SS protein K first SAM-like" evidence="12">
    <location>
        <begin position="152"/>
        <end position="249"/>
    </location>
</feature>
<keyword evidence="14" id="KW-1185">Reference proteome</keyword>
<evidence type="ECO:0000256" key="5">
    <source>
        <dbReference type="ARBA" id="ARBA00022519"/>
    </source>
</evidence>
<sequence>MERRNEQKSPSGDKIIGVKIRKGTRAGIINHGYVLIFSLWAIVILGFIAVGLTRSTGIAIKTEIAFTERVKNIYAARGACMYAMQKLLQPNDRERDAKAGDREALKKKRGAGEDASLREKRRHSNSWVPSNIPYSIQIGERDCKVSINDESGKLNINRITDDTRANFIKVLTSCKLKEHEAETITDSILDWLDKDELHHINGAEKDYYATLPDPYEPKNGPFESLEELTLVKGVTPQIFDLLRDHLTIYGSGKINVNFASKEALLYIPAITERIADFIIQLRNKRGKIKKLDTLKEIFRYFGIIGKDYEAILQYITLDNSNYIMINSIASSGKIKNGYRVLVLKGMGHCKILATYPE</sequence>
<keyword evidence="7" id="KW-0653">Protein transport</keyword>
<keyword evidence="6 11" id="KW-0812">Transmembrane</keyword>
<dbReference type="GO" id="GO:0009306">
    <property type="term" value="P:protein secretion"/>
    <property type="evidence" value="ECO:0007669"/>
    <property type="project" value="InterPro"/>
</dbReference>
<dbReference type="PANTHER" id="PTHR38831:SF2">
    <property type="entry name" value="TYPE II SECRETION SYSTEM PROTEIN K"/>
    <property type="match status" value="1"/>
</dbReference>
<evidence type="ECO:0000256" key="2">
    <source>
        <dbReference type="ARBA" id="ARBA00007246"/>
    </source>
</evidence>
<name>A0A1V6LY26_9BACT</name>
<keyword evidence="4" id="KW-1003">Cell membrane</keyword>
<gene>
    <name evidence="13" type="ORF">BIY37_10620</name>
</gene>
<dbReference type="RefSeq" id="WP_070067789.1">
    <property type="nucleotide sequence ID" value="NZ_MJUW02000108.1"/>
</dbReference>
<dbReference type="Pfam" id="PF21687">
    <property type="entry name" value="T2SSK_1st"/>
    <property type="match status" value="1"/>
</dbReference>
<evidence type="ECO:0000256" key="8">
    <source>
        <dbReference type="ARBA" id="ARBA00022989"/>
    </source>
</evidence>
<dbReference type="Gene3D" id="1.10.40.60">
    <property type="entry name" value="EpsJ-like"/>
    <property type="match status" value="1"/>
</dbReference>